<dbReference type="Gene3D" id="1.10.10.10">
    <property type="entry name" value="Winged helix-like DNA-binding domain superfamily/Winged helix DNA-binding domain"/>
    <property type="match status" value="1"/>
</dbReference>
<sequence length="512" mass="54614">MSETPGPTCDRLSEVQAALEEMKAERIIPPQHFSSMAMLVTDASLTADEPVIQAAHDGLRRLYGHHVRADGDQAERAEQRGHLLGLLDMTTWALRRLPSGLQLNFAPQGHTVSFLLEVAKEQGLSNEQLAGRLKVDATEISRIGRRLTAAGLVWKSRQWRHNAWSLTPRGTQYLESAALIPPAPSGIDYCVGVKVRPESRTGVVTDASGEVYTSLHIQARFDGSQEKLIQELALFVRGLLDKVPAAAEAAKSGRTGLGVEIGGHVATASGYVVNAPNYADDAPWPGLSLGELLQKATGLPTVVENDANAMAQLALAVGDADGSSDFAAVVLDKGIGAGLMVDGELLHGASGAAGEIGHVVVENYQGHECSCGNRGCLESVAGSDAIARRVQEMSGDPVPDLARALVLLKSEDRGKLVEEALTEAGRALGRGLADLLNLANPDRVVLYGPEPLVSEDHERFPAAKFFMTAVRRTSMDHAFSTARDVVIVTRPYEDELGARAAAAVAWNRLDQD</sequence>
<dbReference type="PANTHER" id="PTHR18964">
    <property type="entry name" value="ROK (REPRESSOR, ORF, KINASE) FAMILY"/>
    <property type="match status" value="1"/>
</dbReference>
<dbReference type="SUPFAM" id="SSF46785">
    <property type="entry name" value="Winged helix' DNA-binding domain"/>
    <property type="match status" value="1"/>
</dbReference>
<dbReference type="Pfam" id="PF00480">
    <property type="entry name" value="ROK"/>
    <property type="match status" value="1"/>
</dbReference>
<comment type="similarity">
    <text evidence="1">Belongs to the ROK (NagC/XylR) family.</text>
</comment>
<evidence type="ECO:0000313" key="2">
    <source>
        <dbReference type="EMBL" id="GAA3120320.1"/>
    </source>
</evidence>
<comment type="caution">
    <text evidence="2">The sequence shown here is derived from an EMBL/GenBank/DDBJ whole genome shotgun (WGS) entry which is preliminary data.</text>
</comment>
<evidence type="ECO:0000256" key="1">
    <source>
        <dbReference type="ARBA" id="ARBA00006479"/>
    </source>
</evidence>
<dbReference type="InterPro" id="IPR036390">
    <property type="entry name" value="WH_DNA-bd_sf"/>
</dbReference>
<gene>
    <name evidence="2" type="ORF">GCM10010449_48010</name>
</gene>
<dbReference type="RefSeq" id="WP_344523725.1">
    <property type="nucleotide sequence ID" value="NZ_BAAAUG010000086.1"/>
</dbReference>
<dbReference type="InterPro" id="IPR036388">
    <property type="entry name" value="WH-like_DNA-bd_sf"/>
</dbReference>
<proteinExistence type="inferred from homology"/>
<dbReference type="EMBL" id="BAAAUG010000086">
    <property type="protein sequence ID" value="GAA3120320.1"/>
    <property type="molecule type" value="Genomic_DNA"/>
</dbReference>
<evidence type="ECO:0000313" key="3">
    <source>
        <dbReference type="Proteomes" id="UP001501637"/>
    </source>
</evidence>
<protein>
    <recommendedName>
        <fullName evidence="4">ROK family protein</fullName>
    </recommendedName>
</protein>
<dbReference type="InterPro" id="IPR049874">
    <property type="entry name" value="ROK_cs"/>
</dbReference>
<dbReference type="SUPFAM" id="SSF53067">
    <property type="entry name" value="Actin-like ATPase domain"/>
    <property type="match status" value="1"/>
</dbReference>
<evidence type="ECO:0008006" key="4">
    <source>
        <dbReference type="Google" id="ProtNLM"/>
    </source>
</evidence>
<dbReference type="PANTHER" id="PTHR18964:SF149">
    <property type="entry name" value="BIFUNCTIONAL UDP-N-ACETYLGLUCOSAMINE 2-EPIMERASE_N-ACETYLMANNOSAMINE KINASE"/>
    <property type="match status" value="1"/>
</dbReference>
<reference evidence="3" key="1">
    <citation type="journal article" date="2019" name="Int. J. Syst. Evol. Microbiol.">
        <title>The Global Catalogue of Microorganisms (GCM) 10K type strain sequencing project: providing services to taxonomists for standard genome sequencing and annotation.</title>
        <authorList>
            <consortium name="The Broad Institute Genomics Platform"/>
            <consortium name="The Broad Institute Genome Sequencing Center for Infectious Disease"/>
            <person name="Wu L."/>
            <person name="Ma J."/>
        </authorList>
    </citation>
    <scope>NUCLEOTIDE SEQUENCE [LARGE SCALE GENOMIC DNA]</scope>
    <source>
        <strain evidence="3">JCM 9092</strain>
    </source>
</reference>
<dbReference type="Gene3D" id="3.30.420.40">
    <property type="match status" value="2"/>
</dbReference>
<dbReference type="InterPro" id="IPR043129">
    <property type="entry name" value="ATPase_NBD"/>
</dbReference>
<dbReference type="PROSITE" id="PS01125">
    <property type="entry name" value="ROK"/>
    <property type="match status" value="1"/>
</dbReference>
<keyword evidence="3" id="KW-1185">Reference proteome</keyword>
<name>A0ABP6MNC0_9ACTN</name>
<organism evidence="2 3">
    <name type="scientific">Streptomyces rectiviolaceus</name>
    <dbReference type="NCBI Taxonomy" id="332591"/>
    <lineage>
        <taxon>Bacteria</taxon>
        <taxon>Bacillati</taxon>
        <taxon>Actinomycetota</taxon>
        <taxon>Actinomycetes</taxon>
        <taxon>Kitasatosporales</taxon>
        <taxon>Streptomycetaceae</taxon>
        <taxon>Streptomyces</taxon>
    </lineage>
</organism>
<dbReference type="Proteomes" id="UP001501637">
    <property type="component" value="Unassembled WGS sequence"/>
</dbReference>
<dbReference type="InterPro" id="IPR000600">
    <property type="entry name" value="ROK"/>
</dbReference>
<accession>A0ABP6MNC0</accession>